<reference evidence="12 13" key="1">
    <citation type="submission" date="2019-07" db="EMBL/GenBank/DDBJ databases">
        <title>Genome assembly of two rare yeast pathogens: Diutina rugosa and Trichomonascus ciferrii.</title>
        <authorList>
            <person name="Mixao V."/>
            <person name="Saus E."/>
            <person name="Hansen A."/>
            <person name="Lass-Flor C."/>
            <person name="Gabaldon T."/>
        </authorList>
    </citation>
    <scope>NUCLEOTIDE SEQUENCE [LARGE SCALE GENOMIC DNA]</scope>
    <source>
        <strain evidence="12 13">CBS 613</strain>
    </source>
</reference>
<gene>
    <name evidence="12" type="ORF">DIURU_004242</name>
</gene>
<evidence type="ECO:0000256" key="9">
    <source>
        <dbReference type="ARBA" id="ARBA00048679"/>
    </source>
</evidence>
<dbReference type="GO" id="GO:0030447">
    <property type="term" value="P:filamentous growth"/>
    <property type="evidence" value="ECO:0007669"/>
    <property type="project" value="UniProtKB-ARBA"/>
</dbReference>
<proteinExistence type="inferred from homology"/>
<accession>A0A642UII6</accession>
<dbReference type="SMART" id="SM00220">
    <property type="entry name" value="S_TKc"/>
    <property type="match status" value="1"/>
</dbReference>
<dbReference type="InterPro" id="IPR000719">
    <property type="entry name" value="Prot_kinase_dom"/>
</dbReference>
<dbReference type="PROSITE" id="PS50011">
    <property type="entry name" value="PROTEIN_KINASE_DOM"/>
    <property type="match status" value="1"/>
</dbReference>
<name>A0A642UII6_DIURU</name>
<dbReference type="SUPFAM" id="SSF56112">
    <property type="entry name" value="Protein kinase-like (PK-like)"/>
    <property type="match status" value="1"/>
</dbReference>
<evidence type="ECO:0000256" key="3">
    <source>
        <dbReference type="ARBA" id="ARBA00022527"/>
    </source>
</evidence>
<evidence type="ECO:0000259" key="11">
    <source>
        <dbReference type="PROSITE" id="PS50011"/>
    </source>
</evidence>
<feature type="domain" description="Protein kinase" evidence="11">
    <location>
        <begin position="10"/>
        <end position="267"/>
    </location>
</feature>
<evidence type="ECO:0000313" key="13">
    <source>
        <dbReference type="Proteomes" id="UP000449547"/>
    </source>
</evidence>
<dbReference type="Gene3D" id="1.10.510.10">
    <property type="entry name" value="Transferase(Phosphotransferase) domain 1"/>
    <property type="match status" value="1"/>
</dbReference>
<dbReference type="AlphaFoldDB" id="A0A642UII6"/>
<evidence type="ECO:0000256" key="10">
    <source>
        <dbReference type="PROSITE-ProRule" id="PRU10141"/>
    </source>
</evidence>
<comment type="caution">
    <text evidence="12">The sequence shown here is derived from an EMBL/GenBank/DDBJ whole genome shotgun (WGS) entry which is preliminary data.</text>
</comment>
<evidence type="ECO:0000256" key="6">
    <source>
        <dbReference type="ARBA" id="ARBA00022777"/>
    </source>
</evidence>
<protein>
    <recommendedName>
        <fullName evidence="2">non-specific serine/threonine protein kinase</fullName>
        <ecNumber evidence="2">2.7.11.1</ecNumber>
    </recommendedName>
</protein>
<keyword evidence="6" id="KW-0418">Kinase</keyword>
<dbReference type="PANTHER" id="PTHR48012:SF10">
    <property type="entry name" value="FI20177P1"/>
    <property type="match status" value="1"/>
</dbReference>
<evidence type="ECO:0000313" key="12">
    <source>
        <dbReference type="EMBL" id="KAA8899575.1"/>
    </source>
</evidence>
<keyword evidence="3" id="KW-0723">Serine/threonine-protein kinase</keyword>
<dbReference type="GO" id="GO:0004674">
    <property type="term" value="F:protein serine/threonine kinase activity"/>
    <property type="evidence" value="ECO:0007669"/>
    <property type="project" value="UniProtKB-KW"/>
</dbReference>
<keyword evidence="4" id="KW-0808">Transferase</keyword>
<dbReference type="Pfam" id="PF00069">
    <property type="entry name" value="Pkinase"/>
    <property type="match status" value="1"/>
</dbReference>
<sequence length="529" mass="59993">MASRVRFEDLEVCEEVGRGGFGVVYRGIIKSTSTEVAIKQIDLEEQPDLDEINNEIAIISECRHPNITRFLGCFVRNYRLWVIMEYVDGGSLHELLKPAAINDESTVALVTYDLLLALDYLHRYGKIHRDLKSQNILVSKEGDVKLTDFGVSTQLSSNFSRRNTTVGTPYWMAPEVINNSEGHSFKADIWSLGCCAYEMITGKPPLQSQLPPMKALRQISQCRDFTSLIEVESLPISRLFRDFLTKCFAVNPQRRWSASQLLRHKWIVARSHDRRRLKKLITAKQLWDQDHQVGKIHNFYVPTEIANNQRKCQTPERNDAAEAIVFDMSTINLGSGPESQDSPQEEEVAATSTIKLSSPSSAAKLPSDTNQVFGAAGAFSGAGNNIRASPSGDDLSLEAYRMPLHRVLTKVFHKLESRCALSTQQYDLLVKLNDTMLNLLQYSDMRKIVLFLYLKYFLKEVSKPSNQQLSKSIIPSNFKVGLPRQGTPDGESRVASSAHLPHRMTQFDEVEYSLFDSWIQRMKHEHKPH</sequence>
<dbReference type="Proteomes" id="UP000449547">
    <property type="component" value="Unassembled WGS sequence"/>
</dbReference>
<dbReference type="InterPro" id="IPR011009">
    <property type="entry name" value="Kinase-like_dom_sf"/>
</dbReference>
<dbReference type="PROSITE" id="PS00107">
    <property type="entry name" value="PROTEIN_KINASE_ATP"/>
    <property type="match status" value="1"/>
</dbReference>
<dbReference type="OrthoDB" id="248923at2759"/>
<evidence type="ECO:0000256" key="1">
    <source>
        <dbReference type="ARBA" id="ARBA00008874"/>
    </source>
</evidence>
<dbReference type="EC" id="2.7.11.1" evidence="2"/>
<evidence type="ECO:0000256" key="2">
    <source>
        <dbReference type="ARBA" id="ARBA00012513"/>
    </source>
</evidence>
<comment type="catalytic activity">
    <reaction evidence="8">
        <text>L-threonyl-[protein] + ATP = O-phospho-L-threonyl-[protein] + ADP + H(+)</text>
        <dbReference type="Rhea" id="RHEA:46608"/>
        <dbReference type="Rhea" id="RHEA-COMP:11060"/>
        <dbReference type="Rhea" id="RHEA-COMP:11605"/>
        <dbReference type="ChEBI" id="CHEBI:15378"/>
        <dbReference type="ChEBI" id="CHEBI:30013"/>
        <dbReference type="ChEBI" id="CHEBI:30616"/>
        <dbReference type="ChEBI" id="CHEBI:61977"/>
        <dbReference type="ChEBI" id="CHEBI:456216"/>
        <dbReference type="EC" id="2.7.11.1"/>
    </reaction>
</comment>
<organism evidence="12 13">
    <name type="scientific">Diutina rugosa</name>
    <name type="common">Yeast</name>
    <name type="synonym">Candida rugosa</name>
    <dbReference type="NCBI Taxonomy" id="5481"/>
    <lineage>
        <taxon>Eukaryota</taxon>
        <taxon>Fungi</taxon>
        <taxon>Dikarya</taxon>
        <taxon>Ascomycota</taxon>
        <taxon>Saccharomycotina</taxon>
        <taxon>Pichiomycetes</taxon>
        <taxon>Debaryomycetaceae</taxon>
        <taxon>Diutina</taxon>
    </lineage>
</organism>
<comment type="similarity">
    <text evidence="1">Belongs to the protein kinase superfamily. STE Ser/Thr protein kinase family. STE20 subfamily.</text>
</comment>
<comment type="catalytic activity">
    <reaction evidence="9">
        <text>L-seryl-[protein] + ATP = O-phospho-L-seryl-[protein] + ADP + H(+)</text>
        <dbReference type="Rhea" id="RHEA:17989"/>
        <dbReference type="Rhea" id="RHEA-COMP:9863"/>
        <dbReference type="Rhea" id="RHEA-COMP:11604"/>
        <dbReference type="ChEBI" id="CHEBI:15378"/>
        <dbReference type="ChEBI" id="CHEBI:29999"/>
        <dbReference type="ChEBI" id="CHEBI:30616"/>
        <dbReference type="ChEBI" id="CHEBI:83421"/>
        <dbReference type="ChEBI" id="CHEBI:456216"/>
        <dbReference type="EC" id="2.7.11.1"/>
    </reaction>
</comment>
<dbReference type="InterPro" id="IPR050629">
    <property type="entry name" value="STE20/SPS1-PAK"/>
</dbReference>
<dbReference type="GeneID" id="54782893"/>
<evidence type="ECO:0000256" key="4">
    <source>
        <dbReference type="ARBA" id="ARBA00022679"/>
    </source>
</evidence>
<dbReference type="EMBL" id="SWFT01000122">
    <property type="protein sequence ID" value="KAA8899575.1"/>
    <property type="molecule type" value="Genomic_DNA"/>
</dbReference>
<dbReference type="OMA" id="GGHSYKA"/>
<keyword evidence="5 10" id="KW-0547">Nucleotide-binding</keyword>
<dbReference type="RefSeq" id="XP_034010976.1">
    <property type="nucleotide sequence ID" value="XM_034157094.1"/>
</dbReference>
<keyword evidence="13" id="KW-1185">Reference proteome</keyword>
<dbReference type="PANTHER" id="PTHR48012">
    <property type="entry name" value="STERILE20-LIKE KINASE, ISOFORM B-RELATED"/>
    <property type="match status" value="1"/>
</dbReference>
<dbReference type="InterPro" id="IPR017441">
    <property type="entry name" value="Protein_kinase_ATP_BS"/>
</dbReference>
<keyword evidence="7 10" id="KW-0067">ATP-binding</keyword>
<evidence type="ECO:0000256" key="8">
    <source>
        <dbReference type="ARBA" id="ARBA00047899"/>
    </source>
</evidence>
<dbReference type="GO" id="GO:0005737">
    <property type="term" value="C:cytoplasm"/>
    <property type="evidence" value="ECO:0007669"/>
    <property type="project" value="TreeGrafter"/>
</dbReference>
<evidence type="ECO:0000256" key="5">
    <source>
        <dbReference type="ARBA" id="ARBA00022741"/>
    </source>
</evidence>
<dbReference type="GO" id="GO:0005524">
    <property type="term" value="F:ATP binding"/>
    <property type="evidence" value="ECO:0007669"/>
    <property type="project" value="UniProtKB-UniRule"/>
</dbReference>
<evidence type="ECO:0000256" key="7">
    <source>
        <dbReference type="ARBA" id="ARBA00022840"/>
    </source>
</evidence>
<dbReference type="VEuPathDB" id="FungiDB:DIURU_004242"/>
<feature type="binding site" evidence="10">
    <location>
        <position position="39"/>
    </location>
    <ligand>
        <name>ATP</name>
        <dbReference type="ChEBI" id="CHEBI:30616"/>
    </ligand>
</feature>